<gene>
    <name evidence="1" type="ORF">AB6A40_007759</name>
</gene>
<evidence type="ECO:0000313" key="1">
    <source>
        <dbReference type="EMBL" id="MFH4981050.1"/>
    </source>
</evidence>
<sequence>MIVLYRNILNMTTRLDNQSLTISTDFDISLIGNCDLNISMNRNFNVPQLIGGRFSYFAVLLKEQKKMMRKIRKPTTGPIEMIFYIPSVEMEEYTRSNEAQKIENTK</sequence>
<keyword evidence="2" id="KW-1185">Reference proteome</keyword>
<protein>
    <submittedName>
        <fullName evidence="1">Uncharacterized protein</fullName>
    </submittedName>
</protein>
<organism evidence="1 2">
    <name type="scientific">Gnathostoma spinigerum</name>
    <dbReference type="NCBI Taxonomy" id="75299"/>
    <lineage>
        <taxon>Eukaryota</taxon>
        <taxon>Metazoa</taxon>
        <taxon>Ecdysozoa</taxon>
        <taxon>Nematoda</taxon>
        <taxon>Chromadorea</taxon>
        <taxon>Rhabditida</taxon>
        <taxon>Spirurina</taxon>
        <taxon>Gnathostomatomorpha</taxon>
        <taxon>Gnathostomatoidea</taxon>
        <taxon>Gnathostomatidae</taxon>
        <taxon>Gnathostoma</taxon>
    </lineage>
</organism>
<accession>A0ABD6EM58</accession>
<dbReference type="Proteomes" id="UP001608902">
    <property type="component" value="Unassembled WGS sequence"/>
</dbReference>
<dbReference type="EMBL" id="JBGFUD010006531">
    <property type="protein sequence ID" value="MFH4981050.1"/>
    <property type="molecule type" value="Genomic_DNA"/>
</dbReference>
<evidence type="ECO:0000313" key="2">
    <source>
        <dbReference type="Proteomes" id="UP001608902"/>
    </source>
</evidence>
<reference evidence="1 2" key="1">
    <citation type="submission" date="2024-08" db="EMBL/GenBank/DDBJ databases">
        <title>Gnathostoma spinigerum genome.</title>
        <authorList>
            <person name="Gonzalez-Bertolin B."/>
            <person name="Monzon S."/>
            <person name="Zaballos A."/>
            <person name="Jimenez P."/>
            <person name="Dekumyoy P."/>
            <person name="Varona S."/>
            <person name="Cuesta I."/>
            <person name="Sumanam S."/>
            <person name="Adisakwattana P."/>
            <person name="Gasser R.B."/>
            <person name="Hernandez-Gonzalez A."/>
            <person name="Young N.D."/>
            <person name="Perteguer M.J."/>
        </authorList>
    </citation>
    <scope>NUCLEOTIDE SEQUENCE [LARGE SCALE GENOMIC DNA]</scope>
    <source>
        <strain evidence="1">AL3</strain>
        <tissue evidence="1">Liver</tissue>
    </source>
</reference>
<name>A0ABD6EM58_9BILA</name>
<proteinExistence type="predicted"/>
<comment type="caution">
    <text evidence="1">The sequence shown here is derived from an EMBL/GenBank/DDBJ whole genome shotgun (WGS) entry which is preliminary data.</text>
</comment>
<dbReference type="AlphaFoldDB" id="A0ABD6EM58"/>